<dbReference type="EMBL" id="JAEUBE010000366">
    <property type="protein sequence ID" value="KAH3663729.1"/>
    <property type="molecule type" value="Genomic_DNA"/>
</dbReference>
<dbReference type="GeneID" id="70237095"/>
<organism evidence="1 2">
    <name type="scientific">Ogataea philodendri</name>
    <dbReference type="NCBI Taxonomy" id="1378263"/>
    <lineage>
        <taxon>Eukaryota</taxon>
        <taxon>Fungi</taxon>
        <taxon>Dikarya</taxon>
        <taxon>Ascomycota</taxon>
        <taxon>Saccharomycotina</taxon>
        <taxon>Pichiomycetes</taxon>
        <taxon>Pichiales</taxon>
        <taxon>Pichiaceae</taxon>
        <taxon>Ogataea</taxon>
    </lineage>
</organism>
<sequence length="80" mass="8721">MDTAVVNAGSFHFPVRELDGFFVGELDESVAQGVAGDFILDYLDRADGAEPLEDQTQVFFLGYGVQFGDEEHFVAGLDLC</sequence>
<evidence type="ECO:0000313" key="1">
    <source>
        <dbReference type="EMBL" id="KAH3663729.1"/>
    </source>
</evidence>
<comment type="caution">
    <text evidence="1">The sequence shown here is derived from an EMBL/GenBank/DDBJ whole genome shotgun (WGS) entry which is preliminary data.</text>
</comment>
<protein>
    <submittedName>
        <fullName evidence="1">Uncharacterized protein</fullName>
    </submittedName>
</protein>
<keyword evidence="2" id="KW-1185">Reference proteome</keyword>
<accession>A0A9P8P276</accession>
<dbReference type="Proteomes" id="UP000769157">
    <property type="component" value="Unassembled WGS sequence"/>
</dbReference>
<dbReference type="AlphaFoldDB" id="A0A9P8P276"/>
<evidence type="ECO:0000313" key="2">
    <source>
        <dbReference type="Proteomes" id="UP000769157"/>
    </source>
</evidence>
<reference evidence="1" key="2">
    <citation type="submission" date="2021-01" db="EMBL/GenBank/DDBJ databases">
        <authorList>
            <person name="Schikora-Tamarit M.A."/>
        </authorList>
    </citation>
    <scope>NUCLEOTIDE SEQUENCE</scope>
    <source>
        <strain evidence="1">CBS6075</strain>
    </source>
</reference>
<name>A0A9P8P276_9ASCO</name>
<reference evidence="1" key="1">
    <citation type="journal article" date="2021" name="Open Biol.">
        <title>Shared evolutionary footprints suggest mitochondrial oxidative damage underlies multiple complex I losses in fungi.</title>
        <authorList>
            <person name="Schikora-Tamarit M.A."/>
            <person name="Marcet-Houben M."/>
            <person name="Nosek J."/>
            <person name="Gabaldon T."/>
        </authorList>
    </citation>
    <scope>NUCLEOTIDE SEQUENCE</scope>
    <source>
        <strain evidence="1">CBS6075</strain>
    </source>
</reference>
<gene>
    <name evidence="1" type="ORF">OGAPHI_005131</name>
</gene>
<dbReference type="RefSeq" id="XP_046060065.1">
    <property type="nucleotide sequence ID" value="XM_046206284.1"/>
</dbReference>
<proteinExistence type="predicted"/>